<dbReference type="InterPro" id="IPR036570">
    <property type="entry name" value="HORMA_dom_sf"/>
</dbReference>
<dbReference type="HOGENOM" id="CLU_072097_0_0_1"/>
<dbReference type="OrthoDB" id="1806at2759"/>
<comment type="similarity">
    <text evidence="2">Belongs to the MAD2 family.</text>
</comment>
<gene>
    <name evidence="8" type="primary">Piso0_001235</name>
    <name evidence="8" type="ORF">GNLVRS01_PISO0I00470g</name>
</gene>
<dbReference type="OMA" id="WQFDVEI"/>
<evidence type="ECO:0000256" key="1">
    <source>
        <dbReference type="ARBA" id="ARBA00004123"/>
    </source>
</evidence>
<evidence type="ECO:0000256" key="2">
    <source>
        <dbReference type="ARBA" id="ARBA00010348"/>
    </source>
</evidence>
<evidence type="ECO:0000256" key="3">
    <source>
        <dbReference type="ARBA" id="ARBA00022618"/>
    </source>
</evidence>
<protein>
    <submittedName>
        <fullName evidence="8">Piso0_001235 protein</fullName>
    </submittedName>
</protein>
<dbReference type="STRING" id="559304.G8YDT8"/>
<sequence length="217" mass="24785">MASTSATRPKLALKGSSKIVTDYFEFAINSILFQRGIYPPEDFQTVRKYGLPLLVSADEEVKQYINKIMTQIKKWVYGRKIVKLVVVIVSKPSSEVIERWEFDIEILGDPNETEGDISMSDAKSKEQIQREIQAIIRQITSSVSYLPYLKEDEYTFNVLVHTDPNYDTTQIPNEWCDTNGNAKLIEGDSIEVVKFKSFSTNIHEIGTSVSYKLQNEV</sequence>
<dbReference type="PANTHER" id="PTHR11842">
    <property type="entry name" value="MITOTIC SPINDLE ASSEMBLY CHECKPOINT PROTEIN MAD2"/>
    <property type="match status" value="1"/>
</dbReference>
<keyword evidence="4" id="KW-0498">Mitosis</keyword>
<dbReference type="GO" id="GO:0007094">
    <property type="term" value="P:mitotic spindle assembly checkpoint signaling"/>
    <property type="evidence" value="ECO:0007669"/>
    <property type="project" value="TreeGrafter"/>
</dbReference>
<feature type="domain" description="HORMA" evidence="7">
    <location>
        <begin position="14"/>
        <end position="209"/>
    </location>
</feature>
<keyword evidence="6" id="KW-0131">Cell cycle</keyword>
<dbReference type="Gene3D" id="3.30.900.10">
    <property type="entry name" value="HORMA domain"/>
    <property type="match status" value="1"/>
</dbReference>
<accession>G8YDT8</accession>
<evidence type="ECO:0000256" key="6">
    <source>
        <dbReference type="ARBA" id="ARBA00023306"/>
    </source>
</evidence>
<dbReference type="Pfam" id="PF02301">
    <property type="entry name" value="HORMA"/>
    <property type="match status" value="1"/>
</dbReference>
<comment type="subcellular location">
    <subcellularLocation>
        <location evidence="1">Nucleus</location>
    </subcellularLocation>
</comment>
<dbReference type="GO" id="GO:0005737">
    <property type="term" value="C:cytoplasm"/>
    <property type="evidence" value="ECO:0007669"/>
    <property type="project" value="TreeGrafter"/>
</dbReference>
<evidence type="ECO:0000256" key="4">
    <source>
        <dbReference type="ARBA" id="ARBA00022776"/>
    </source>
</evidence>
<dbReference type="PROSITE" id="PS50815">
    <property type="entry name" value="HORMA"/>
    <property type="match status" value="1"/>
</dbReference>
<evidence type="ECO:0000313" key="8">
    <source>
        <dbReference type="EMBL" id="CCE81337.1"/>
    </source>
</evidence>
<name>G8YDT8_PICSO</name>
<dbReference type="AlphaFoldDB" id="G8YDT8"/>
<dbReference type="SUPFAM" id="SSF56019">
    <property type="entry name" value="The spindle assembly checkpoint protein mad2"/>
    <property type="match status" value="1"/>
</dbReference>
<dbReference type="InterPro" id="IPR045091">
    <property type="entry name" value="Mad2-like"/>
</dbReference>
<dbReference type="eggNOG" id="KOG3285">
    <property type="taxonomic scope" value="Eukaryota"/>
</dbReference>
<organism evidence="8 9">
    <name type="scientific">Pichia sorbitophila (strain ATCC MYA-4447 / BCRC 22081 / CBS 7064 / NBRC 10061 / NRRL Y-12695)</name>
    <name type="common">Hybrid yeast</name>
    <dbReference type="NCBI Taxonomy" id="559304"/>
    <lineage>
        <taxon>Eukaryota</taxon>
        <taxon>Fungi</taxon>
        <taxon>Dikarya</taxon>
        <taxon>Ascomycota</taxon>
        <taxon>Saccharomycotina</taxon>
        <taxon>Pichiomycetes</taxon>
        <taxon>Debaryomycetaceae</taxon>
        <taxon>Millerozyma</taxon>
    </lineage>
</organism>
<proteinExistence type="inferred from homology"/>
<reference evidence="8 9" key="1">
    <citation type="journal article" date="2012" name="G3 (Bethesda)">
        <title>Pichia sorbitophila, an interspecies yeast hybrid reveals early steps of genome resolution following polyploidization.</title>
        <authorList>
            <person name="Leh Louis V."/>
            <person name="Despons L."/>
            <person name="Friedrich A."/>
            <person name="Martin T."/>
            <person name="Durrens P."/>
            <person name="Casaregola S."/>
            <person name="Neuveglise C."/>
            <person name="Fairhead C."/>
            <person name="Marck C."/>
            <person name="Cruz J.A."/>
            <person name="Straub M.L."/>
            <person name="Kugler V."/>
            <person name="Sacerdot C."/>
            <person name="Uzunov Z."/>
            <person name="Thierry A."/>
            <person name="Weiss S."/>
            <person name="Bleykasten C."/>
            <person name="De Montigny J."/>
            <person name="Jacques N."/>
            <person name="Jung P."/>
            <person name="Lemaire M."/>
            <person name="Mallet S."/>
            <person name="Morel G."/>
            <person name="Richard G.F."/>
            <person name="Sarkar A."/>
            <person name="Savel G."/>
            <person name="Schacherer J."/>
            <person name="Seret M.L."/>
            <person name="Talla E."/>
            <person name="Samson G."/>
            <person name="Jubin C."/>
            <person name="Poulain J."/>
            <person name="Vacherie B."/>
            <person name="Barbe V."/>
            <person name="Pelletier E."/>
            <person name="Sherman D.J."/>
            <person name="Westhof E."/>
            <person name="Weissenbach J."/>
            <person name="Baret P.V."/>
            <person name="Wincker P."/>
            <person name="Gaillardin C."/>
            <person name="Dujon B."/>
            <person name="Souciet J.L."/>
        </authorList>
    </citation>
    <scope>NUCLEOTIDE SEQUENCE [LARGE SCALE GENOMIC DNA]</scope>
    <source>
        <strain evidence="9">ATCC MYA-4447 / BCRC 22081 / CBS 7064 / NBRC 10061 / NRRL Y-12695</strain>
    </source>
</reference>
<keyword evidence="9" id="KW-1185">Reference proteome</keyword>
<dbReference type="Proteomes" id="UP000005222">
    <property type="component" value="Chromosome I"/>
</dbReference>
<dbReference type="GO" id="GO:0000776">
    <property type="term" value="C:kinetochore"/>
    <property type="evidence" value="ECO:0007669"/>
    <property type="project" value="TreeGrafter"/>
</dbReference>
<evidence type="ECO:0000259" key="7">
    <source>
        <dbReference type="PROSITE" id="PS50815"/>
    </source>
</evidence>
<evidence type="ECO:0000256" key="5">
    <source>
        <dbReference type="ARBA" id="ARBA00023242"/>
    </source>
</evidence>
<dbReference type="InParanoid" id="G8YDT8"/>
<dbReference type="GO" id="GO:0005654">
    <property type="term" value="C:nucleoplasm"/>
    <property type="evidence" value="ECO:0007669"/>
    <property type="project" value="TreeGrafter"/>
</dbReference>
<dbReference type="EMBL" id="FO082051">
    <property type="protein sequence ID" value="CCE81337.1"/>
    <property type="molecule type" value="Genomic_DNA"/>
</dbReference>
<dbReference type="GO" id="GO:0051301">
    <property type="term" value="P:cell division"/>
    <property type="evidence" value="ECO:0007669"/>
    <property type="project" value="UniProtKB-KW"/>
</dbReference>
<dbReference type="InterPro" id="IPR003511">
    <property type="entry name" value="HORMA_dom"/>
</dbReference>
<keyword evidence="5" id="KW-0539">Nucleus</keyword>
<keyword evidence="3" id="KW-0132">Cell division</keyword>
<dbReference type="FunCoup" id="G8YDT8">
    <property type="interactions" value="1800"/>
</dbReference>
<dbReference type="PANTHER" id="PTHR11842:SF11">
    <property type="entry name" value="MITOTIC SPINDLE ASSEMBLY CHECKPOINT PROTEIN MAD2A"/>
    <property type="match status" value="1"/>
</dbReference>
<evidence type="ECO:0000313" key="9">
    <source>
        <dbReference type="Proteomes" id="UP000005222"/>
    </source>
</evidence>